<keyword evidence="5" id="KW-1185">Reference proteome</keyword>
<evidence type="ECO:0000313" key="6">
    <source>
        <dbReference type="RefSeq" id="XP_023163780.2"/>
    </source>
</evidence>
<evidence type="ECO:0000259" key="3">
    <source>
        <dbReference type="Pfam" id="PF18890"/>
    </source>
</evidence>
<dbReference type="KEGG" id="dhe:111594622"/>
<reference evidence="6" key="1">
    <citation type="submission" date="2025-08" db="UniProtKB">
        <authorList>
            <consortium name="RefSeq"/>
        </authorList>
    </citation>
    <scope>IDENTIFICATION</scope>
    <source>
        <strain evidence="6">15085-1641.00</strain>
        <tissue evidence="6">Whole body</tissue>
    </source>
</reference>
<dbReference type="GO" id="GO:0006513">
    <property type="term" value="P:protein monoubiquitination"/>
    <property type="evidence" value="ECO:0007669"/>
    <property type="project" value="TreeGrafter"/>
</dbReference>
<dbReference type="CDD" id="cd23785">
    <property type="entry name" value="DRWD-C_DmFANCL"/>
    <property type="match status" value="1"/>
</dbReference>
<accession>A0A6J1LCH5</accession>
<feature type="domain" description="FANCL UBC-like" evidence="4">
    <location>
        <begin position="193"/>
        <end position="291"/>
    </location>
</feature>
<dbReference type="GO" id="GO:0061630">
    <property type="term" value="F:ubiquitin protein ligase activity"/>
    <property type="evidence" value="ECO:0007669"/>
    <property type="project" value="TreeGrafter"/>
</dbReference>
<dbReference type="Gene3D" id="3.30.457.30">
    <property type="match status" value="1"/>
</dbReference>
<evidence type="ECO:0000259" key="4">
    <source>
        <dbReference type="Pfam" id="PF18891"/>
    </source>
</evidence>
<dbReference type="OMA" id="GLCPFCK"/>
<feature type="domain" description="Fanconi anemia complex subunit FancL WD-repeat containing" evidence="1">
    <location>
        <begin position="8"/>
        <end position="93"/>
    </location>
</feature>
<dbReference type="Gene3D" id="3.30.40.10">
    <property type="entry name" value="Zinc/RING finger domain, C3HC4 (zinc finger)"/>
    <property type="match status" value="1"/>
</dbReference>
<dbReference type="GeneID" id="111594622"/>
<feature type="domain" description="FANCL UBC-like" evidence="3">
    <location>
        <begin position="108"/>
        <end position="191"/>
    </location>
</feature>
<dbReference type="CDD" id="cd22891">
    <property type="entry name" value="DRWD-N_DmFANCL"/>
    <property type="match status" value="1"/>
</dbReference>
<evidence type="ECO:0000313" key="5">
    <source>
        <dbReference type="Proteomes" id="UP000504633"/>
    </source>
</evidence>
<dbReference type="Pfam" id="PF18890">
    <property type="entry name" value="FANCL_d2"/>
    <property type="match status" value="1"/>
</dbReference>
<dbReference type="RefSeq" id="XP_023163780.2">
    <property type="nucleotide sequence ID" value="XM_023308012.2"/>
</dbReference>
<dbReference type="Pfam" id="PF09765">
    <property type="entry name" value="FANCL_d1"/>
    <property type="match status" value="1"/>
</dbReference>
<dbReference type="Gene3D" id="3.30.457.40">
    <property type="match status" value="1"/>
</dbReference>
<protein>
    <submittedName>
        <fullName evidence="6">Uncharacterized protein LOC111594622</fullName>
    </submittedName>
</protein>
<dbReference type="InterPro" id="IPR019162">
    <property type="entry name" value="FancL_WD-rpt_cont_dom"/>
</dbReference>
<evidence type="ECO:0000259" key="1">
    <source>
        <dbReference type="Pfam" id="PF09765"/>
    </source>
</evidence>
<evidence type="ECO:0000259" key="2">
    <source>
        <dbReference type="Pfam" id="PF11793"/>
    </source>
</evidence>
<dbReference type="InterPro" id="IPR044037">
    <property type="entry name" value="FANCL_d3"/>
</dbReference>
<dbReference type="Gene3D" id="3.10.110.20">
    <property type="entry name" value="RWD domain-like"/>
    <property type="match status" value="1"/>
</dbReference>
<gene>
    <name evidence="6" type="primary">LOC111594622</name>
</gene>
<sequence>MDEVHLKRQLALKYPGLYFERSKNNAVVLRGVVYMNAKWIRLKLYLPHFPELCDFRLCVQEHLEYKRYSTENTQIQANWQLEDLLLHIIQLLPEEPMPDVYSSQQKSNIYTEILELHKPQDYRLQLNDRCTRIRFCGFAEHEAHYLELKLPSLQLIAHSLPDCIQLEDILENSSHSLTSILHLYLKLLEELRPFYESFSSIDELCDVLQPCPITTKHNTRVFPLKDRVYLKLTIADPFASYASMTVQIIGPTEEVAHLRHVLSEGLANWDIELDMHKNLLHIFDLCYFPMPAEMQLKKNEDEEQRCNICFDYRLDNGEVPLVSCDNSRCVLKCHAACLKEWFDTLVEGKTFLEVSFGLCPFCKAKLSTSFAVLLKN</sequence>
<dbReference type="Proteomes" id="UP000504633">
    <property type="component" value="Unplaced"/>
</dbReference>
<dbReference type="InterPro" id="IPR013083">
    <property type="entry name" value="Znf_RING/FYVE/PHD"/>
</dbReference>
<dbReference type="SMART" id="SM01197">
    <property type="entry name" value="FANCL_C"/>
    <property type="match status" value="1"/>
</dbReference>
<dbReference type="InterPro" id="IPR043003">
    <property type="entry name" value="FANCL_d3_sf"/>
</dbReference>
<dbReference type="PANTHER" id="PTHR13206:SF0">
    <property type="entry name" value="E3 UBIQUITIN-PROTEIN LIGASE FANCL"/>
    <property type="match status" value="1"/>
</dbReference>
<feature type="domain" description="FANCL C-terminal" evidence="2">
    <location>
        <begin position="303"/>
        <end position="370"/>
    </location>
</feature>
<dbReference type="InterPro" id="IPR043898">
    <property type="entry name" value="FANCL_d2"/>
</dbReference>
<organism evidence="5 6">
    <name type="scientific">Drosophila hydei</name>
    <name type="common">Fruit fly</name>
    <dbReference type="NCBI Taxonomy" id="7224"/>
    <lineage>
        <taxon>Eukaryota</taxon>
        <taxon>Metazoa</taxon>
        <taxon>Ecdysozoa</taxon>
        <taxon>Arthropoda</taxon>
        <taxon>Hexapoda</taxon>
        <taxon>Insecta</taxon>
        <taxon>Pterygota</taxon>
        <taxon>Neoptera</taxon>
        <taxon>Endopterygota</taxon>
        <taxon>Diptera</taxon>
        <taxon>Brachycera</taxon>
        <taxon>Muscomorpha</taxon>
        <taxon>Ephydroidea</taxon>
        <taxon>Drosophilidae</taxon>
        <taxon>Drosophila</taxon>
    </lineage>
</organism>
<dbReference type="GO" id="GO:0036297">
    <property type="term" value="P:interstrand cross-link repair"/>
    <property type="evidence" value="ECO:0007669"/>
    <property type="project" value="InterPro"/>
</dbReference>
<dbReference type="CTD" id="55120"/>
<dbReference type="GO" id="GO:0043240">
    <property type="term" value="C:Fanconi anaemia nuclear complex"/>
    <property type="evidence" value="ECO:0007669"/>
    <property type="project" value="InterPro"/>
</dbReference>
<dbReference type="InterPro" id="IPR026848">
    <property type="entry name" value="Fancl"/>
</dbReference>
<name>A0A6J1LCH5_DROHY</name>
<dbReference type="AlphaFoldDB" id="A0A6J1LCH5"/>
<dbReference type="Pfam" id="PF11793">
    <property type="entry name" value="FANCL_C"/>
    <property type="match status" value="1"/>
</dbReference>
<proteinExistence type="predicted"/>
<dbReference type="PANTHER" id="PTHR13206">
    <property type="entry name" value="UBIQUITIN LIGASE PROTEIN PHF9 FANCONI ANEMIA GROUP L PROTEIN"/>
    <property type="match status" value="1"/>
</dbReference>
<dbReference type="Pfam" id="PF18891">
    <property type="entry name" value="FANCL_d3"/>
    <property type="match status" value="1"/>
</dbReference>
<dbReference type="InterPro" id="IPR026850">
    <property type="entry name" value="FANCL_C"/>
</dbReference>
<dbReference type="OrthoDB" id="10263265at2759"/>